<evidence type="ECO:0000256" key="5">
    <source>
        <dbReference type="ARBA" id="ARBA00022679"/>
    </source>
</evidence>
<dbReference type="GO" id="GO:0009073">
    <property type="term" value="P:aromatic amino acid family biosynthetic process"/>
    <property type="evidence" value="ECO:0007669"/>
    <property type="project" value="UniProtKB-KW"/>
</dbReference>
<protein>
    <recommendedName>
        <fullName evidence="3">3-phosphoshikimate 1-carboxyvinyltransferase</fullName>
        <ecNumber evidence="3">2.5.1.19</ecNumber>
    </recommendedName>
    <alternativeName>
        <fullName evidence="7">5-enolpyruvylshikimate-3-phosphate synthase</fullName>
    </alternativeName>
</protein>
<dbReference type="AlphaFoldDB" id="A0A2P8Q0J5"/>
<comment type="caution">
    <text evidence="11">The sequence shown here is derived from an EMBL/GenBank/DDBJ whole genome shotgun (WGS) entry which is preliminary data.</text>
</comment>
<evidence type="ECO:0000256" key="8">
    <source>
        <dbReference type="ARBA" id="ARBA00044633"/>
    </source>
</evidence>
<evidence type="ECO:0000256" key="7">
    <source>
        <dbReference type="ARBA" id="ARBA00030046"/>
    </source>
</evidence>
<evidence type="ECO:0000256" key="9">
    <source>
        <dbReference type="SAM" id="MobiDB-lite"/>
    </source>
</evidence>
<dbReference type="PROSITE" id="PS00885">
    <property type="entry name" value="EPSP_SYNTHASE_2"/>
    <property type="match status" value="1"/>
</dbReference>
<gene>
    <name evidence="11" type="ORF">C6Y14_30255</name>
</gene>
<dbReference type="InterPro" id="IPR001986">
    <property type="entry name" value="Enolpyruvate_Tfrase_dom"/>
</dbReference>
<feature type="region of interest" description="Disordered" evidence="9">
    <location>
        <begin position="1"/>
        <end position="36"/>
    </location>
</feature>
<dbReference type="EC" id="2.5.1.19" evidence="3"/>
<comment type="similarity">
    <text evidence="2">Belongs to the EPSP synthase family.</text>
</comment>
<dbReference type="EMBL" id="PYBJ01000023">
    <property type="protein sequence ID" value="PSM39766.1"/>
    <property type="molecule type" value="Genomic_DNA"/>
</dbReference>
<dbReference type="Proteomes" id="UP000240429">
    <property type="component" value="Unassembled WGS sequence"/>
</dbReference>
<dbReference type="PANTHER" id="PTHR21090">
    <property type="entry name" value="AROM/DEHYDROQUINATE SYNTHASE"/>
    <property type="match status" value="1"/>
</dbReference>
<comment type="pathway">
    <text evidence="1">Metabolic intermediate biosynthesis; chorismate biosynthesis; chorismate from D-erythrose 4-phosphate and phosphoenolpyruvate: step 6/7.</text>
</comment>
<feature type="domain" description="Enolpyruvate transferase" evidence="10">
    <location>
        <begin position="30"/>
        <end position="94"/>
    </location>
</feature>
<dbReference type="OrthoDB" id="9809920at2"/>
<evidence type="ECO:0000256" key="4">
    <source>
        <dbReference type="ARBA" id="ARBA00022605"/>
    </source>
</evidence>
<dbReference type="InterPro" id="IPR006264">
    <property type="entry name" value="EPSP_synthase"/>
</dbReference>
<dbReference type="UniPathway" id="UPA00053">
    <property type="reaction ID" value="UER00089"/>
</dbReference>
<evidence type="ECO:0000313" key="11">
    <source>
        <dbReference type="EMBL" id="PSM39766.1"/>
    </source>
</evidence>
<dbReference type="GO" id="GO:0009423">
    <property type="term" value="P:chorismate biosynthetic process"/>
    <property type="evidence" value="ECO:0007669"/>
    <property type="project" value="UniProtKB-UniPathway"/>
</dbReference>
<keyword evidence="5 11" id="KW-0808">Transferase</keyword>
<keyword evidence="12" id="KW-1185">Reference proteome</keyword>
<proteinExistence type="inferred from homology"/>
<accession>A0A2P8Q0J5</accession>
<feature type="domain" description="Enolpyruvate transferase" evidence="10">
    <location>
        <begin position="129"/>
        <end position="470"/>
    </location>
</feature>
<evidence type="ECO:0000256" key="1">
    <source>
        <dbReference type="ARBA" id="ARBA00004811"/>
    </source>
</evidence>
<sequence length="482" mass="49471">MSVLEVKGHDRPATISPDLVVEGGRTGRPASTVEVPGDKSVSHRALLAALLPGAPRRLTIRNANLGGAVRALFPALGALGLDTLVEGDVLTVRRAAPVPQPVRPHHGIPHWPDSSPSWPDGIPYLETAGSSAAARLLIGVLAGTGRAAVVDGDDVLRHRPMDWIVAPLNELGSDIRYLGDPGRLPVLVSGRVHRSRRVELAVGSAQARSAVLLGAVAAGVPVELRHPVRSRDHTERMLAAFGARLTEGPGAVGYDGGACSVPPVIDVPGDPSLAAYPVAAHLLRGGGGELRIPDVCLNPTRTGFFDVLRRAGAAVDYQDLRTTAGGEPVGTVVARAGLDGVRAVTADDPGTLHALIDEVPLIAVVAARLPGTSRIGCAGELRFKETDRLETTARMAAAFGARVAVEPDGLTVHGSGAGGTDGLSAGTVPGFEDHRVAMAAATLATALLGRTTITGGACHTTSFPGFTAVLRAVGAAIHEVTL</sequence>
<dbReference type="Pfam" id="PF00275">
    <property type="entry name" value="EPSP_synthase"/>
    <property type="match status" value="2"/>
</dbReference>
<keyword evidence="4" id="KW-0028">Amino-acid biosynthesis</keyword>
<name>A0A2P8Q0J5_9ACTN</name>
<evidence type="ECO:0000313" key="12">
    <source>
        <dbReference type="Proteomes" id="UP000240429"/>
    </source>
</evidence>
<evidence type="ECO:0000256" key="2">
    <source>
        <dbReference type="ARBA" id="ARBA00009948"/>
    </source>
</evidence>
<dbReference type="GO" id="GO:0008652">
    <property type="term" value="P:amino acid biosynthetic process"/>
    <property type="evidence" value="ECO:0007669"/>
    <property type="project" value="UniProtKB-KW"/>
</dbReference>
<evidence type="ECO:0000256" key="3">
    <source>
        <dbReference type="ARBA" id="ARBA00012450"/>
    </source>
</evidence>
<evidence type="ECO:0000259" key="10">
    <source>
        <dbReference type="Pfam" id="PF00275"/>
    </source>
</evidence>
<dbReference type="PIRSF" id="PIRSF000505">
    <property type="entry name" value="EPSPS"/>
    <property type="match status" value="1"/>
</dbReference>
<organism evidence="11 12">
    <name type="scientific">Streptomyces dioscori</name>
    <dbReference type="NCBI Taxonomy" id="2109333"/>
    <lineage>
        <taxon>Bacteria</taxon>
        <taxon>Bacillati</taxon>
        <taxon>Actinomycetota</taxon>
        <taxon>Actinomycetes</taxon>
        <taxon>Kitasatosporales</taxon>
        <taxon>Streptomycetaceae</taxon>
        <taxon>Streptomyces</taxon>
        <taxon>Streptomyces aurantiacus group</taxon>
    </lineage>
</organism>
<reference evidence="11 12" key="1">
    <citation type="submission" date="2018-03" db="EMBL/GenBank/DDBJ databases">
        <title>Streptomyces dioscori sp. nov., a novel endophytic actinobacterium isolated from bulbil of Dioscorea bulbifera L.</title>
        <authorList>
            <person name="Zhikuan W."/>
        </authorList>
    </citation>
    <scope>NUCLEOTIDE SEQUENCE [LARGE SCALE GENOMIC DNA]</scope>
    <source>
        <strain evidence="11 12">A217</strain>
    </source>
</reference>
<evidence type="ECO:0000256" key="6">
    <source>
        <dbReference type="ARBA" id="ARBA00023141"/>
    </source>
</evidence>
<dbReference type="SUPFAM" id="SSF55205">
    <property type="entry name" value="EPT/RTPC-like"/>
    <property type="match status" value="1"/>
</dbReference>
<dbReference type="InterPro" id="IPR013792">
    <property type="entry name" value="RNA3'P_cycl/enolpyr_Trfase_a/b"/>
</dbReference>
<dbReference type="GO" id="GO:0003866">
    <property type="term" value="F:3-phosphoshikimate 1-carboxyvinyltransferase activity"/>
    <property type="evidence" value="ECO:0007669"/>
    <property type="project" value="UniProtKB-EC"/>
</dbReference>
<dbReference type="InterPro" id="IPR036968">
    <property type="entry name" value="Enolpyruvate_Tfrase_sf"/>
</dbReference>
<feature type="compositionally biased region" description="Basic and acidic residues" evidence="9">
    <location>
        <begin position="1"/>
        <end position="12"/>
    </location>
</feature>
<dbReference type="InterPro" id="IPR023193">
    <property type="entry name" value="EPSP_synthase_CS"/>
</dbReference>
<keyword evidence="6" id="KW-0057">Aromatic amino acid biosynthesis</keyword>
<dbReference type="Gene3D" id="3.65.10.10">
    <property type="entry name" value="Enolpyruvate transferase domain"/>
    <property type="match status" value="2"/>
</dbReference>
<comment type="catalytic activity">
    <reaction evidence="8">
        <text>3-phosphoshikimate + phosphoenolpyruvate = 5-O-(1-carboxyvinyl)-3-phosphoshikimate + phosphate</text>
        <dbReference type="Rhea" id="RHEA:21256"/>
        <dbReference type="ChEBI" id="CHEBI:43474"/>
        <dbReference type="ChEBI" id="CHEBI:57701"/>
        <dbReference type="ChEBI" id="CHEBI:58702"/>
        <dbReference type="ChEBI" id="CHEBI:145989"/>
        <dbReference type="EC" id="2.5.1.19"/>
    </reaction>
    <physiologicalReaction direction="left-to-right" evidence="8">
        <dbReference type="Rhea" id="RHEA:21257"/>
    </physiologicalReaction>
</comment>
<dbReference type="PANTHER" id="PTHR21090:SF5">
    <property type="entry name" value="PENTAFUNCTIONAL AROM POLYPEPTIDE"/>
    <property type="match status" value="1"/>
</dbReference>